<accession>A0A6D2LNP9</accession>
<dbReference type="InterPro" id="IPR053781">
    <property type="entry name" value="F-box_AtFBL13-like"/>
</dbReference>
<dbReference type="Gene3D" id="1.20.1280.50">
    <property type="match status" value="1"/>
</dbReference>
<evidence type="ECO:0000256" key="1">
    <source>
        <dbReference type="SAM" id="MobiDB-lite"/>
    </source>
</evidence>
<proteinExistence type="predicted"/>
<evidence type="ECO:0000259" key="2">
    <source>
        <dbReference type="PROSITE" id="PS50181"/>
    </source>
</evidence>
<dbReference type="AlphaFoldDB" id="A0A6D2LNP9"/>
<dbReference type="EMBL" id="CACVBM020001917">
    <property type="protein sequence ID" value="CAA7062015.1"/>
    <property type="molecule type" value="Genomic_DNA"/>
</dbReference>
<protein>
    <recommendedName>
        <fullName evidence="2">F-box domain-containing protein</fullName>
    </recommendedName>
</protein>
<dbReference type="PROSITE" id="PS50181">
    <property type="entry name" value="FBOX"/>
    <property type="match status" value="2"/>
</dbReference>
<dbReference type="CDD" id="cd22160">
    <property type="entry name" value="F-box_AtFBL13-like"/>
    <property type="match status" value="2"/>
</dbReference>
<evidence type="ECO:0000313" key="4">
    <source>
        <dbReference type="Proteomes" id="UP000467841"/>
    </source>
</evidence>
<dbReference type="Pfam" id="PF00646">
    <property type="entry name" value="F-box"/>
    <property type="match status" value="2"/>
</dbReference>
<feature type="domain" description="F-box" evidence="2">
    <location>
        <begin position="486"/>
        <end position="536"/>
    </location>
</feature>
<dbReference type="SUPFAM" id="SSF52047">
    <property type="entry name" value="RNI-like"/>
    <property type="match status" value="2"/>
</dbReference>
<dbReference type="InterPro" id="IPR001810">
    <property type="entry name" value="F-box_dom"/>
</dbReference>
<reference evidence="3" key="1">
    <citation type="submission" date="2020-01" db="EMBL/GenBank/DDBJ databases">
        <authorList>
            <person name="Mishra B."/>
        </authorList>
    </citation>
    <scope>NUCLEOTIDE SEQUENCE [LARGE SCALE GENOMIC DNA]</scope>
</reference>
<dbReference type="InterPro" id="IPR032675">
    <property type="entry name" value="LRR_dom_sf"/>
</dbReference>
<dbReference type="SMART" id="SM00579">
    <property type="entry name" value="FBD"/>
    <property type="match status" value="1"/>
</dbReference>
<feature type="region of interest" description="Disordered" evidence="1">
    <location>
        <begin position="1"/>
        <end position="22"/>
    </location>
</feature>
<dbReference type="SUPFAM" id="SSF81383">
    <property type="entry name" value="F-box domain"/>
    <property type="match status" value="2"/>
</dbReference>
<dbReference type="InterPro" id="IPR050232">
    <property type="entry name" value="FBL13/AtMIF1-like"/>
</dbReference>
<feature type="domain" description="F-box" evidence="2">
    <location>
        <begin position="71"/>
        <end position="121"/>
    </location>
</feature>
<dbReference type="Proteomes" id="UP000467841">
    <property type="component" value="Unassembled WGS sequence"/>
</dbReference>
<comment type="caution">
    <text evidence="3">The sequence shown here is derived from an EMBL/GenBank/DDBJ whole genome shotgun (WGS) entry which is preliminary data.</text>
</comment>
<dbReference type="Gene3D" id="3.80.10.10">
    <property type="entry name" value="Ribonuclease Inhibitor"/>
    <property type="match status" value="2"/>
</dbReference>
<dbReference type="Pfam" id="PF24758">
    <property type="entry name" value="LRR_At5g56370"/>
    <property type="match status" value="2"/>
</dbReference>
<dbReference type="InterPro" id="IPR006566">
    <property type="entry name" value="FBD"/>
</dbReference>
<dbReference type="InterPro" id="IPR036047">
    <property type="entry name" value="F-box-like_dom_sf"/>
</dbReference>
<dbReference type="PANTHER" id="PTHR31900">
    <property type="entry name" value="F-BOX/RNI SUPERFAMILY PROTEIN-RELATED"/>
    <property type="match status" value="1"/>
</dbReference>
<dbReference type="SMART" id="SM00256">
    <property type="entry name" value="FBOX"/>
    <property type="match status" value="2"/>
</dbReference>
<organism evidence="3 4">
    <name type="scientific">Microthlaspi erraticum</name>
    <dbReference type="NCBI Taxonomy" id="1685480"/>
    <lineage>
        <taxon>Eukaryota</taxon>
        <taxon>Viridiplantae</taxon>
        <taxon>Streptophyta</taxon>
        <taxon>Embryophyta</taxon>
        <taxon>Tracheophyta</taxon>
        <taxon>Spermatophyta</taxon>
        <taxon>Magnoliopsida</taxon>
        <taxon>eudicotyledons</taxon>
        <taxon>Gunneridae</taxon>
        <taxon>Pentapetalae</taxon>
        <taxon>rosids</taxon>
        <taxon>malvids</taxon>
        <taxon>Brassicales</taxon>
        <taxon>Brassicaceae</taxon>
        <taxon>Coluteocarpeae</taxon>
        <taxon>Microthlaspi</taxon>
    </lineage>
</organism>
<evidence type="ECO:0000313" key="3">
    <source>
        <dbReference type="EMBL" id="CAA7062015.1"/>
    </source>
</evidence>
<gene>
    <name evidence="3" type="ORF">MERR_LOCUS49251</name>
</gene>
<keyword evidence="4" id="KW-1185">Reference proteome</keyword>
<name>A0A6D2LNP9_9BRAS</name>
<dbReference type="PANTHER" id="PTHR31900:SF33">
    <property type="entry name" value="PROTEIN WITH RNI-LIKE_FBD-LIKE DOMAIN"/>
    <property type="match status" value="1"/>
</dbReference>
<dbReference type="InterPro" id="IPR055411">
    <property type="entry name" value="LRR_FXL15/At3g58940/PEG3-like"/>
</dbReference>
<sequence length="936" mass="107528">MGKNGPAGGSGKDGIAAEGGNGNTVTADCGRRKFLNMLIFLNFLFDSMEEGDGERRVRARRSGGNETGEEVDRLSNLPDCLLLQVLSNLPMNDVVKSSALSSRWRHLWKEIHRLDLAYENFEEYNTFVSFVDRFLGFNSESPHLQSVRLWYDSDRVDNSEAALVRRWISLVVNRKVKYLHVLDDSWRNDNVEIPPSVYTCESLVRLELNNVTLADPKLISLPCLRFIELDSVDSANDSAFQVLISGCPVLERLIIRRSFCDGIQVLRVRSQSLLSFTHVADGAQDLDEVLVVEIDAPRLKCMKLSDYRIASFVLDNPVSLVQADIDFVFNLICGRKFDPNDVQKRSMIRKFLVGISNVKDLIISLSTLEVIYEYSKCEQLPLFRNLYFLRVKFGDYRWEMLPVFLESCPNLISLVVGPHYRPVEERTDILFEPRSYLSSLEYVKIERPLKGEDMEMKLEGYMEEDAENHLSLLANCAVDMNRIGAVDRLSELPDCLLCEVLLYFPTKEVVKTSVLSRRWRNLWKYVPRLDLEYGDFPESQYDAVVSFVDGFLSFESDSKLQEFSLKAESFELKEDGVWGELDDVQIPHWINTVLLKRNVEHLKVLERRFPYHKTLEIPSTVYTCWTLVALELRDVVLPVPSSVSLPRVKAIKLEALAYGKDQTFEMLISGCPVLESLYVKRCPFEKVIVYRVRSQSLLSFTLVGHDDYEMAADIYAVIDAPKLEYLELFQDQTTLSILNNLGSLVTADIDTRFNLPYEDREMLDPSDMPRRKIIRDFLMGISSVRDMVISSDTLEIIYDFSRYEQRPIPLFRNLSSLRANFFHNRWEVLPVFLQSCPNLKSLSLSFSEDPLEQETSVLPGPYSFLPTLEYVEIEKAMEGDVVAFTKLARYFLEKSTILRKFSFLLSDFSEEEESVILTKLLALPRLSSSCEVVVIR</sequence>